<organism evidence="10 11">
    <name type="scientific">Chlorobium ferrooxidans DSM 13031</name>
    <dbReference type="NCBI Taxonomy" id="377431"/>
    <lineage>
        <taxon>Bacteria</taxon>
        <taxon>Pseudomonadati</taxon>
        <taxon>Chlorobiota</taxon>
        <taxon>Chlorobiia</taxon>
        <taxon>Chlorobiales</taxon>
        <taxon>Chlorobiaceae</taxon>
        <taxon>Chlorobium/Pelodictyon group</taxon>
        <taxon>Chlorobium</taxon>
    </lineage>
</organism>
<dbReference type="GO" id="GO:0042910">
    <property type="term" value="F:xenobiotic transmembrane transporter activity"/>
    <property type="evidence" value="ECO:0007669"/>
    <property type="project" value="TreeGrafter"/>
</dbReference>
<reference evidence="10 11" key="1">
    <citation type="submission" date="2006-07" db="EMBL/GenBank/DDBJ databases">
        <title>Annotation of the draft genome assembly of Chlorobium ferroxidans DSM 13031.</title>
        <authorList>
            <consortium name="US DOE Joint Genome Institute (JGI-ORNL)"/>
            <person name="Larimer F."/>
            <person name="Land M."/>
            <person name="Hauser L."/>
        </authorList>
    </citation>
    <scope>NUCLEOTIDE SEQUENCE [LARGE SCALE GENOMIC DNA]</scope>
    <source>
        <strain evidence="10 11">DSM 13031</strain>
    </source>
</reference>
<keyword evidence="11" id="KW-1185">Reference proteome</keyword>
<comment type="subcellular location">
    <subcellularLocation>
        <location evidence="1">Cell inner membrane</location>
        <topology evidence="1">Multi-pass membrane protein</topology>
    </subcellularLocation>
</comment>
<feature type="transmembrane region" description="Helical" evidence="9">
    <location>
        <begin position="470"/>
        <end position="497"/>
    </location>
</feature>
<evidence type="ECO:0000256" key="5">
    <source>
        <dbReference type="ARBA" id="ARBA00022519"/>
    </source>
</evidence>
<reference evidence="10 11" key="2">
    <citation type="submission" date="2006-07" db="EMBL/GenBank/DDBJ databases">
        <title>Sequencing of the draft genome and assembly of Chlorobium ferroxidans DSM 13031.</title>
        <authorList>
            <consortium name="US DOE Joint Genome Institute (JGI-PGF)"/>
            <person name="Copeland A."/>
            <person name="Lucas S."/>
            <person name="Lapidus A."/>
            <person name="Barry K."/>
            <person name="Glavina del Rio T."/>
            <person name="Dalin E."/>
            <person name="Tice H."/>
            <person name="Bruce D."/>
            <person name="Pitluck S."/>
            <person name="Richardson P."/>
        </authorList>
    </citation>
    <scope>NUCLEOTIDE SEQUENCE [LARGE SCALE GENOMIC DNA]</scope>
    <source>
        <strain evidence="10 11">DSM 13031</strain>
    </source>
</reference>
<feature type="transmembrane region" description="Helical" evidence="9">
    <location>
        <begin position="927"/>
        <end position="951"/>
    </location>
</feature>
<feature type="transmembrane region" description="Helical" evidence="9">
    <location>
        <begin position="339"/>
        <end position="359"/>
    </location>
</feature>
<evidence type="ECO:0000256" key="2">
    <source>
        <dbReference type="ARBA" id="ARBA00010942"/>
    </source>
</evidence>
<evidence type="ECO:0000256" key="8">
    <source>
        <dbReference type="ARBA" id="ARBA00023136"/>
    </source>
</evidence>
<feature type="transmembrane region" description="Helical" evidence="9">
    <location>
        <begin position="545"/>
        <end position="562"/>
    </location>
</feature>
<evidence type="ECO:0000256" key="4">
    <source>
        <dbReference type="ARBA" id="ARBA00022475"/>
    </source>
</evidence>
<dbReference type="SUPFAM" id="SSF82714">
    <property type="entry name" value="Multidrug efflux transporter AcrB TolC docking domain, DN and DC subdomains"/>
    <property type="match status" value="2"/>
</dbReference>
<dbReference type="Gene3D" id="3.30.70.1430">
    <property type="entry name" value="Multidrug efflux transporter AcrB pore domain"/>
    <property type="match status" value="2"/>
</dbReference>
<keyword evidence="8 9" id="KW-0472">Membrane</keyword>
<dbReference type="GO" id="GO:0009636">
    <property type="term" value="P:response to toxic substance"/>
    <property type="evidence" value="ECO:0007669"/>
    <property type="project" value="UniProtKB-ARBA"/>
</dbReference>
<dbReference type="InterPro" id="IPR001036">
    <property type="entry name" value="Acrflvin-R"/>
</dbReference>
<dbReference type="GO" id="GO:0015562">
    <property type="term" value="F:efflux transmembrane transporter activity"/>
    <property type="evidence" value="ECO:0007669"/>
    <property type="project" value="InterPro"/>
</dbReference>
<dbReference type="FunFam" id="3.30.70.1430:FF:000002">
    <property type="entry name" value="Efflux pump membrane transporter"/>
    <property type="match status" value="1"/>
</dbReference>
<dbReference type="Gene3D" id="3.30.70.1440">
    <property type="entry name" value="Multidrug efflux transporter AcrB pore domain"/>
    <property type="match status" value="1"/>
</dbReference>
<keyword evidence="6 9" id="KW-0812">Transmembrane</keyword>
<evidence type="ECO:0000256" key="3">
    <source>
        <dbReference type="ARBA" id="ARBA00022448"/>
    </source>
</evidence>
<dbReference type="FunFam" id="3.30.70.1430:FF:000001">
    <property type="entry name" value="Efflux pump membrane transporter"/>
    <property type="match status" value="1"/>
</dbReference>
<dbReference type="FunFam" id="3.30.2090.10:FF:000001">
    <property type="entry name" value="Efflux pump membrane transporter"/>
    <property type="match status" value="1"/>
</dbReference>
<comment type="caution">
    <text evidence="10">The sequence shown here is derived from an EMBL/GenBank/DDBJ whole genome shotgun (WGS) entry which is preliminary data.</text>
</comment>
<dbReference type="SUPFAM" id="SSF82866">
    <property type="entry name" value="Multidrug efflux transporter AcrB transmembrane domain"/>
    <property type="match status" value="2"/>
</dbReference>
<dbReference type="InterPro" id="IPR027463">
    <property type="entry name" value="AcrB_DN_DC_subdom"/>
</dbReference>
<keyword evidence="4" id="KW-1003">Cell membrane</keyword>
<evidence type="ECO:0000256" key="6">
    <source>
        <dbReference type="ARBA" id="ARBA00022692"/>
    </source>
</evidence>
<gene>
    <name evidence="10" type="ORF">CferDRAFT_1638</name>
</gene>
<dbReference type="EMBL" id="AASE01000003">
    <property type="protein sequence ID" value="EAT59631.1"/>
    <property type="molecule type" value="Genomic_DNA"/>
</dbReference>
<feature type="transmembrane region" description="Helical" evidence="9">
    <location>
        <begin position="12"/>
        <end position="30"/>
    </location>
</feature>
<dbReference type="Gene3D" id="1.20.1640.10">
    <property type="entry name" value="Multidrug efflux transporter AcrB transmembrane domain"/>
    <property type="match status" value="2"/>
</dbReference>
<dbReference type="RefSeq" id="WP_006365768.1">
    <property type="nucleotide sequence ID" value="NZ_AASE01000003.1"/>
</dbReference>
<evidence type="ECO:0000256" key="1">
    <source>
        <dbReference type="ARBA" id="ARBA00004429"/>
    </source>
</evidence>
<keyword evidence="5" id="KW-0997">Cell inner membrane</keyword>
<dbReference type="FunFam" id="3.30.2090.10:FF:000002">
    <property type="entry name" value="Efflux pump membrane transporter"/>
    <property type="match status" value="1"/>
</dbReference>
<dbReference type="Gene3D" id="3.30.70.1320">
    <property type="entry name" value="Multidrug efflux transporter AcrB pore domain like"/>
    <property type="match status" value="1"/>
</dbReference>
<protein>
    <submittedName>
        <fullName evidence="10">Hydrophobe/amphiphile efflux-1 HAE1</fullName>
    </submittedName>
</protein>
<dbReference type="Proteomes" id="UP000004162">
    <property type="component" value="Unassembled WGS sequence"/>
</dbReference>
<feature type="transmembrane region" description="Helical" evidence="9">
    <location>
        <begin position="1004"/>
        <end position="1030"/>
    </location>
</feature>
<comment type="similarity">
    <text evidence="2">Belongs to the resistance-nodulation-cell division (RND) (TC 2.A.6) family.</text>
</comment>
<dbReference type="OrthoDB" id="9798415at2"/>
<dbReference type="FunFam" id="1.20.1640.10:FF:000001">
    <property type="entry name" value="Efflux pump membrane transporter"/>
    <property type="match status" value="1"/>
</dbReference>
<feature type="transmembrane region" description="Helical" evidence="9">
    <location>
        <begin position="972"/>
        <end position="992"/>
    </location>
</feature>
<dbReference type="NCBIfam" id="NF000282">
    <property type="entry name" value="RND_permease_1"/>
    <property type="match status" value="1"/>
</dbReference>
<accession>Q0YTB7</accession>
<dbReference type="PANTHER" id="PTHR32063">
    <property type="match status" value="1"/>
</dbReference>
<dbReference type="InterPro" id="IPR004764">
    <property type="entry name" value="MdtF-like"/>
</dbReference>
<evidence type="ECO:0000313" key="11">
    <source>
        <dbReference type="Proteomes" id="UP000004162"/>
    </source>
</evidence>
<feature type="transmembrane region" description="Helical" evidence="9">
    <location>
        <begin position="437"/>
        <end position="458"/>
    </location>
</feature>
<name>Q0YTB7_9CHLB</name>
<evidence type="ECO:0000256" key="9">
    <source>
        <dbReference type="SAM" id="Phobius"/>
    </source>
</evidence>
<dbReference type="NCBIfam" id="TIGR00915">
    <property type="entry name" value="2A0602"/>
    <property type="match status" value="1"/>
</dbReference>
<evidence type="ECO:0000313" key="10">
    <source>
        <dbReference type="EMBL" id="EAT59631.1"/>
    </source>
</evidence>
<dbReference type="AlphaFoldDB" id="Q0YTB7"/>
<evidence type="ECO:0000256" key="7">
    <source>
        <dbReference type="ARBA" id="ARBA00022989"/>
    </source>
</evidence>
<dbReference type="Pfam" id="PF00873">
    <property type="entry name" value="ACR_tran"/>
    <property type="match status" value="1"/>
</dbReference>
<keyword evidence="7 9" id="KW-1133">Transmembrane helix</keyword>
<dbReference type="SUPFAM" id="SSF82693">
    <property type="entry name" value="Multidrug efflux transporter AcrB pore domain, PN1, PN2, PC1 and PC2 subdomains"/>
    <property type="match status" value="3"/>
</dbReference>
<feature type="transmembrane region" description="Helical" evidence="9">
    <location>
        <begin position="876"/>
        <end position="894"/>
    </location>
</feature>
<feature type="transmembrane region" description="Helical" evidence="9">
    <location>
        <begin position="366"/>
        <end position="390"/>
    </location>
</feature>
<keyword evidence="3" id="KW-0813">Transport</keyword>
<dbReference type="Gene3D" id="3.30.2090.10">
    <property type="entry name" value="Multidrug efflux transporter AcrB TolC docking domain, DN and DC subdomains"/>
    <property type="match status" value="2"/>
</dbReference>
<dbReference type="PANTHER" id="PTHR32063:SF13">
    <property type="entry name" value="MULTIDRUG EFFLUX PUMP SUBUNIT ACRB-RELATED"/>
    <property type="match status" value="1"/>
</dbReference>
<feature type="transmembrane region" description="Helical" evidence="9">
    <location>
        <begin position="901"/>
        <end position="921"/>
    </location>
</feature>
<dbReference type="PRINTS" id="PR00702">
    <property type="entry name" value="ACRIFLAVINRP"/>
</dbReference>
<sequence length="1055" mass="113904">MSGFFIERPVFAWVISICIMLGGIIAINTLPVEQYPRIAAPTINISASYPGASAEAVENSVTQVIEQALTGIDHLRYFSAGSDSNGNVSITVTFEPEANPDIAQVQVQNKLQSIMSNLPQQVQQQGIRVTKGDTGFLMVVGVYSDDSRVDEYAMNDFINSKLLDPLSRVPGVGNIQVFGQPYSMRIWLDPHRMASFNLTTTEVQAAIAAQNADVSAGQLGGTPSVPGQQLNATITAQSRLKSVSDFEKIMLKVNTDGSQVRLRDVARVELGVQNYDMTTRFNGKPAAGMAITLATGANALNTANLVKAKMSSLKPLLPPGVQIVFPFDTSPFVKTSIEGVVHTLIEAVILVFFVMFLFLQNFRATLVPTIAVPVVLLGTFGVMSIFGFSINTLSMFAMVLAIGLLVDDAIVVVENVERIMEEERLSPLEATRKSMKQISSALIGIALVLSAVFVPMAFFKGSTGTIYRQFSITIVSAMLLSVLVALILTPALCASLLKPVRADGHLYGTGPSGRFFAWFNGVFNRNRKRYVDGARAMTGSVNRSLLAFMLVLVLLGIVLLRIPTSFLPDEDQGFLFVQLSTPSGATKERTLESVKTMERYLLNQEKENIESVFSVTGFSFAGQGQNSAMGFVQLKDWSKRKNKGQDVASIAGRTMGAMSSVKDAMIFAFYPPAVMELGNASGFDLQLVDRTGKGHEALMAARNQLLGMASQNSSLSSVRPNGLEDVPQFKIDIDHEKASAFGVSIADINSTLQTAWGSSYVNDFVHEGRIKKVFMQGDAPYRMNPADVDIWHVRNSNGDMVPFSSFSTGRWSFGSPKLERFNGISSVNIQGSPAPGVSSGDAMAIMTTLAEKLPEGFGIEWTGLSYEERAAGQQTLLLYTLSLLFVFLCLAALYESWSVPMAVMLVVPLGVLGTVLATFLSGLSNDVYFKVGLLTTVGLTAKNAILIVEFAKTLYESGINLKEAVLSAASQRLRPIVMTSMAFILGVTPLAFSSGAGSASQHAIGIGVIGGMLSGTLLTIFFVPLFFILVQSRFARKTVTDTAENQNDKGSNHEH</sequence>
<proteinExistence type="inferred from homology"/>
<dbReference type="GO" id="GO:0005886">
    <property type="term" value="C:plasma membrane"/>
    <property type="evidence" value="ECO:0007669"/>
    <property type="project" value="UniProtKB-SubCell"/>
</dbReference>